<dbReference type="GO" id="GO:0016020">
    <property type="term" value="C:membrane"/>
    <property type="evidence" value="ECO:0007669"/>
    <property type="project" value="UniProtKB-SubCell"/>
</dbReference>
<dbReference type="InterPro" id="IPR000326">
    <property type="entry name" value="PAP2/HPO"/>
</dbReference>
<feature type="domain" description="Phosphatidic acid phosphatase type 2/haloperoxidase" evidence="7">
    <location>
        <begin position="136"/>
        <end position="287"/>
    </location>
</feature>
<dbReference type="AlphaFoldDB" id="A0A7G2CTJ2"/>
<dbReference type="GO" id="GO:0006644">
    <property type="term" value="P:phospholipid metabolic process"/>
    <property type="evidence" value="ECO:0007669"/>
    <property type="project" value="InterPro"/>
</dbReference>
<evidence type="ECO:0000256" key="3">
    <source>
        <dbReference type="ARBA" id="ARBA00022692"/>
    </source>
</evidence>
<dbReference type="OrthoDB" id="8907274at2759"/>
<dbReference type="Pfam" id="PF01569">
    <property type="entry name" value="PAP2"/>
    <property type="match status" value="1"/>
</dbReference>
<proteinExistence type="inferred from homology"/>
<protein>
    <submittedName>
        <fullName evidence="8">PAP2 superfamily, putative</fullName>
    </submittedName>
</protein>
<feature type="transmembrane region" description="Helical" evidence="6">
    <location>
        <begin position="240"/>
        <end position="260"/>
    </location>
</feature>
<evidence type="ECO:0000256" key="4">
    <source>
        <dbReference type="ARBA" id="ARBA00022989"/>
    </source>
</evidence>
<feature type="transmembrane region" description="Helical" evidence="6">
    <location>
        <begin position="272"/>
        <end position="292"/>
    </location>
</feature>
<dbReference type="PANTHER" id="PTHR10165">
    <property type="entry name" value="LIPID PHOSPHATE PHOSPHATASE"/>
    <property type="match status" value="1"/>
</dbReference>
<dbReference type="Proteomes" id="UP000515908">
    <property type="component" value="Chromosome 25"/>
</dbReference>
<sequence>MNLHQFFSISSQYRLFDYVVCLALYLIAGLVGSYATPFCRTFRWDDASIRHPYGGKGTFPGWTLTPISLFPCVVYVVCEVLKTYLGSTEGGEEEGPASPTTDSVRVVIGSPTGEGEGFGEMRKGGWYSCVVNCHYWILTQFFSVAVTRFVVDLMKVYAGRLRPDFIARLEQEKITQDTIGKDLCLAARAGRLSFPSGHSGITFSAMLPLSFYLFSLLRGFPRVPNAYRRQRRQAQTVAPSFGIVVLAALPVAFAALVALSRTRDNRHHFSDIVCGSLLGCVAAFFAVCHNFEVNLLKGSLRPRTVVG</sequence>
<evidence type="ECO:0000256" key="5">
    <source>
        <dbReference type="ARBA" id="ARBA00023136"/>
    </source>
</evidence>
<dbReference type="InterPro" id="IPR036938">
    <property type="entry name" value="PAP2/HPO_sf"/>
</dbReference>
<evidence type="ECO:0000256" key="2">
    <source>
        <dbReference type="ARBA" id="ARBA00008816"/>
    </source>
</evidence>
<comment type="similarity">
    <text evidence="2">Belongs to the PA-phosphatase related phosphoesterase family.</text>
</comment>
<dbReference type="Gene3D" id="1.20.144.10">
    <property type="entry name" value="Phosphatidic acid phosphatase type 2/haloperoxidase"/>
    <property type="match status" value="1"/>
</dbReference>
<accession>A0A7G2CTJ2</accession>
<keyword evidence="4 6" id="KW-1133">Transmembrane helix</keyword>
<comment type="subcellular location">
    <subcellularLocation>
        <location evidence="1">Membrane</location>
        <topology evidence="1">Multi-pass membrane protein</topology>
    </subcellularLocation>
</comment>
<evidence type="ECO:0000313" key="8">
    <source>
        <dbReference type="EMBL" id="CAD2222254.1"/>
    </source>
</evidence>
<feature type="transmembrane region" description="Helical" evidence="6">
    <location>
        <begin position="201"/>
        <end position="220"/>
    </location>
</feature>
<gene>
    <name evidence="8" type="ORF">ADEAN_000979400</name>
</gene>
<dbReference type="PANTHER" id="PTHR10165:SF35">
    <property type="entry name" value="RE23632P"/>
    <property type="match status" value="1"/>
</dbReference>
<name>A0A7G2CTJ2_9TRYP</name>
<evidence type="ECO:0000256" key="6">
    <source>
        <dbReference type="SAM" id="Phobius"/>
    </source>
</evidence>
<dbReference type="GO" id="GO:0046839">
    <property type="term" value="P:phospholipid dephosphorylation"/>
    <property type="evidence" value="ECO:0007669"/>
    <property type="project" value="TreeGrafter"/>
</dbReference>
<dbReference type="VEuPathDB" id="TriTrypDB:ADEAN_000979400"/>
<reference evidence="8 9" key="1">
    <citation type="submission" date="2020-08" db="EMBL/GenBank/DDBJ databases">
        <authorList>
            <person name="Newling K."/>
            <person name="Davey J."/>
            <person name="Forrester S."/>
        </authorList>
    </citation>
    <scope>NUCLEOTIDE SEQUENCE [LARGE SCALE GENOMIC DNA]</scope>
    <source>
        <strain evidence="9">Crithidia deanei Carvalho (ATCC PRA-265)</strain>
    </source>
</reference>
<organism evidence="8 9">
    <name type="scientific">Angomonas deanei</name>
    <dbReference type="NCBI Taxonomy" id="59799"/>
    <lineage>
        <taxon>Eukaryota</taxon>
        <taxon>Discoba</taxon>
        <taxon>Euglenozoa</taxon>
        <taxon>Kinetoplastea</taxon>
        <taxon>Metakinetoplastina</taxon>
        <taxon>Trypanosomatida</taxon>
        <taxon>Trypanosomatidae</taxon>
        <taxon>Strigomonadinae</taxon>
        <taxon>Angomonas</taxon>
    </lineage>
</organism>
<evidence type="ECO:0000313" key="9">
    <source>
        <dbReference type="Proteomes" id="UP000515908"/>
    </source>
</evidence>
<dbReference type="SUPFAM" id="SSF48317">
    <property type="entry name" value="Acid phosphatase/Vanadium-dependent haloperoxidase"/>
    <property type="match status" value="1"/>
</dbReference>
<evidence type="ECO:0000259" key="7">
    <source>
        <dbReference type="SMART" id="SM00014"/>
    </source>
</evidence>
<dbReference type="GO" id="GO:0008195">
    <property type="term" value="F:phosphatidate phosphatase activity"/>
    <property type="evidence" value="ECO:0007669"/>
    <property type="project" value="TreeGrafter"/>
</dbReference>
<evidence type="ECO:0000256" key="1">
    <source>
        <dbReference type="ARBA" id="ARBA00004141"/>
    </source>
</evidence>
<dbReference type="SMART" id="SM00014">
    <property type="entry name" value="acidPPc"/>
    <property type="match status" value="1"/>
</dbReference>
<keyword evidence="3 6" id="KW-0812">Transmembrane</keyword>
<dbReference type="InterPro" id="IPR043216">
    <property type="entry name" value="PAP-like"/>
</dbReference>
<keyword evidence="5 6" id="KW-0472">Membrane</keyword>
<keyword evidence="9" id="KW-1185">Reference proteome</keyword>
<dbReference type="EMBL" id="LR877169">
    <property type="protein sequence ID" value="CAD2222254.1"/>
    <property type="molecule type" value="Genomic_DNA"/>
</dbReference>